<evidence type="ECO:0000256" key="5">
    <source>
        <dbReference type="PROSITE-ProRule" id="PRU00309"/>
    </source>
</evidence>
<evidence type="ECO:0000256" key="1">
    <source>
        <dbReference type="ARBA" id="ARBA00022723"/>
    </source>
</evidence>
<sequence length="1141" mass="130911">MVKNCAVVNCKNSKNNKKCKKDLQQDKNSLFKLPKDPDIVRQWSQILGQDLVLDSKIDIFICDLHFEEEYILRKDIIIIPNQEPFVSERKKIILKPGAIPTLHKNINSTIPVTNISVNANTNENDILHSSQILHDYECIEVNEVFDDNSVEPNNIGQTSHNDPELTAINSEFSIQELIKNLEICKLPKKWSWVDDHLDLPAVILCCLDYISYDVKIRVKINKTLNILVTNVKLNKSTNSDYILSSMESFWTFLKDLETSQMCSGTGFDSQKSSETCIVFLKADQQYKKQAGIYRCDACKQVRKKLHNQLYRPKLEVHDCNKKLKLKLNSVKKKCSRLSNKNATLKQTIEEERQKCANASKTVIEKEILNLPPIQQENVRACFAAAKLQNSKQRRYTVEWVYECLLIRIKSAAVYERLRSRQILPLPCKDTLQKYIQKLDSAFGFSEALFETLKLKGSRMEVNTKRGTLLLDEVALSETIKLNQRTMKLDGFVDLGSYTPEADLNTRADHALVFMFQPFQGDWVQVIGCFLSRSATVSEILHKLIIECILLLENAGFQVDAVTCDGAQWNRGAWKLFGIEDYKFSCEHPYDYSRRLWFLSDFSHLLKNFRNKIMEVPSFWTPDGYVYRKHWEALLAYENSFKANLSVTYKLTPGHIKPEQYQKMNVLLAVELFAKRLRVAMEIYESECSELKGCKSTIAFMERVDRLITAMTSRIPEHALRPDVSCKMRQAITDFIEYLREWEEKSKEEKQKYKELKKHLDEDQLPGKFFFAITASTLAGFKISLGATLELADFLHTQCNYDYLMTIRLTQDALEKLFGIMRNACGCNDHPDVILFGQVYRLLCSYSLATPPRGSNVTAGELLQSLMQTKDSLALASVPKNEWLQKLDAIVEKGICGEVSEEPNSNGIIDNEISSPNLLHDAGLLDEELNNHDISSNNYTDTTNIDEKVTGLGDKEFCRKPFESLVDESDSDDDDTYQCQDPYLDHDYDIMKTSDEVVAYIAGYMVRKTSRYTKCFTCVDTLQSTNKASSGRDRFIELMSEGALIYPSENLFLLIKTLEEDVLKVAGTKTIKCNTMHQILDQIALRDALPKVGCPDHTKQLTIKVINYFIVMRGHFLTKLFNKNMSQRRALTRKHRKSAKLT</sequence>
<dbReference type="SUPFAM" id="SSF57716">
    <property type="entry name" value="Glucocorticoid receptor-like (DNA-binding domain)"/>
    <property type="match status" value="1"/>
</dbReference>
<evidence type="ECO:0000256" key="4">
    <source>
        <dbReference type="ARBA" id="ARBA00023125"/>
    </source>
</evidence>
<dbReference type="AlphaFoldDB" id="A0A8J2HIY6"/>
<feature type="domain" description="THAP-type" evidence="7">
    <location>
        <begin position="1"/>
        <end position="103"/>
    </location>
</feature>
<evidence type="ECO:0000256" key="3">
    <source>
        <dbReference type="ARBA" id="ARBA00022833"/>
    </source>
</evidence>
<evidence type="ECO:0000259" key="7">
    <source>
        <dbReference type="PROSITE" id="PS50950"/>
    </source>
</evidence>
<dbReference type="PANTHER" id="PTHR47577">
    <property type="entry name" value="THAP DOMAIN-CONTAINING PROTEIN 6"/>
    <property type="match status" value="1"/>
</dbReference>
<evidence type="ECO:0000313" key="8">
    <source>
        <dbReference type="EMBL" id="CAG5100691.1"/>
    </source>
</evidence>
<dbReference type="PANTHER" id="PTHR47577:SF2">
    <property type="entry name" value="THAP DOMAIN CONTAINING 9"/>
    <property type="match status" value="1"/>
</dbReference>
<keyword evidence="2 5" id="KW-0863">Zinc-finger</keyword>
<keyword evidence="6" id="KW-0175">Coiled coil</keyword>
<protein>
    <submittedName>
        <fullName evidence="8">Similar to THAP9: DNA transposase THAP9 (Homo sapiens)</fullName>
    </submittedName>
</protein>
<dbReference type="SMART" id="SM00692">
    <property type="entry name" value="DM3"/>
    <property type="match status" value="1"/>
</dbReference>
<organism evidence="8 9">
    <name type="scientific">Cotesia congregata</name>
    <name type="common">Parasitoid wasp</name>
    <name type="synonym">Apanteles congregatus</name>
    <dbReference type="NCBI Taxonomy" id="51543"/>
    <lineage>
        <taxon>Eukaryota</taxon>
        <taxon>Metazoa</taxon>
        <taxon>Ecdysozoa</taxon>
        <taxon>Arthropoda</taxon>
        <taxon>Hexapoda</taxon>
        <taxon>Insecta</taxon>
        <taxon>Pterygota</taxon>
        <taxon>Neoptera</taxon>
        <taxon>Endopterygota</taxon>
        <taxon>Hymenoptera</taxon>
        <taxon>Apocrita</taxon>
        <taxon>Ichneumonoidea</taxon>
        <taxon>Braconidae</taxon>
        <taxon>Microgastrinae</taxon>
        <taxon>Cotesia</taxon>
    </lineage>
</organism>
<keyword evidence="4 5" id="KW-0238">DNA-binding</keyword>
<dbReference type="Pfam" id="PF05485">
    <property type="entry name" value="THAP"/>
    <property type="match status" value="1"/>
</dbReference>
<dbReference type="OrthoDB" id="6485269at2759"/>
<dbReference type="Pfam" id="PF21788">
    <property type="entry name" value="TNP-like_GBD"/>
    <property type="match status" value="1"/>
</dbReference>
<reference evidence="8" key="1">
    <citation type="submission" date="2021-04" db="EMBL/GenBank/DDBJ databases">
        <authorList>
            <person name="Chebbi M.A.C M."/>
        </authorList>
    </citation>
    <scope>NUCLEOTIDE SEQUENCE</scope>
</reference>
<keyword evidence="1" id="KW-0479">Metal-binding</keyword>
<comment type="caution">
    <text evidence="8">The sequence shown here is derived from an EMBL/GenBank/DDBJ whole genome shotgun (WGS) entry which is preliminary data.</text>
</comment>
<name>A0A8J2HIY6_COTCN</name>
<dbReference type="Proteomes" id="UP000786811">
    <property type="component" value="Unassembled WGS sequence"/>
</dbReference>
<proteinExistence type="predicted"/>
<accession>A0A8J2HIY6</accession>
<dbReference type="PROSITE" id="PS50950">
    <property type="entry name" value="ZF_THAP"/>
    <property type="match status" value="1"/>
</dbReference>
<dbReference type="InterPro" id="IPR048366">
    <property type="entry name" value="TNP-like_GBD"/>
</dbReference>
<feature type="coiled-coil region" evidence="6">
    <location>
        <begin position="320"/>
        <end position="361"/>
    </location>
</feature>
<dbReference type="GO" id="GO:0008270">
    <property type="term" value="F:zinc ion binding"/>
    <property type="evidence" value="ECO:0007669"/>
    <property type="project" value="UniProtKB-KW"/>
</dbReference>
<keyword evidence="3" id="KW-0862">Zinc</keyword>
<evidence type="ECO:0000256" key="6">
    <source>
        <dbReference type="SAM" id="Coils"/>
    </source>
</evidence>
<gene>
    <name evidence="8" type="ORF">HICCMSTLAB_LOCUS9764</name>
</gene>
<keyword evidence="9" id="KW-1185">Reference proteome</keyword>
<dbReference type="InterPro" id="IPR006612">
    <property type="entry name" value="THAP_Znf"/>
</dbReference>
<dbReference type="InterPro" id="IPR048365">
    <property type="entry name" value="TNP-like_RNaseH_N"/>
</dbReference>
<evidence type="ECO:0000256" key="2">
    <source>
        <dbReference type="ARBA" id="ARBA00022771"/>
    </source>
</evidence>
<evidence type="ECO:0000313" key="9">
    <source>
        <dbReference type="Proteomes" id="UP000786811"/>
    </source>
</evidence>
<dbReference type="EMBL" id="CAJNRD030001122">
    <property type="protein sequence ID" value="CAG5100691.1"/>
    <property type="molecule type" value="Genomic_DNA"/>
</dbReference>
<dbReference type="SMART" id="SM00980">
    <property type="entry name" value="THAP"/>
    <property type="match status" value="1"/>
</dbReference>
<dbReference type="Pfam" id="PF21787">
    <property type="entry name" value="TNP-like_RNaseH_N"/>
    <property type="match status" value="1"/>
</dbReference>
<dbReference type="GO" id="GO:0003677">
    <property type="term" value="F:DNA binding"/>
    <property type="evidence" value="ECO:0007669"/>
    <property type="project" value="UniProtKB-UniRule"/>
</dbReference>